<evidence type="ECO:0000256" key="11">
    <source>
        <dbReference type="ARBA" id="ARBA00048628"/>
    </source>
</evidence>
<evidence type="ECO:0000256" key="4">
    <source>
        <dbReference type="ARBA" id="ARBA00022605"/>
    </source>
</evidence>
<dbReference type="Proteomes" id="UP000295008">
    <property type="component" value="Unassembled WGS sequence"/>
</dbReference>
<dbReference type="InterPro" id="IPR003171">
    <property type="entry name" value="Mehydrof_redctse-like"/>
</dbReference>
<dbReference type="PANTHER" id="PTHR45754">
    <property type="entry name" value="METHYLENETETRAHYDROFOLATE REDUCTASE"/>
    <property type="match status" value="1"/>
</dbReference>
<reference evidence="13 14" key="1">
    <citation type="submission" date="2019-03" db="EMBL/GenBank/DDBJ databases">
        <title>Genomic Encyclopedia of Type Strains, Phase IV (KMG-IV): sequencing the most valuable type-strain genomes for metagenomic binning, comparative biology and taxonomic classification.</title>
        <authorList>
            <person name="Goeker M."/>
        </authorList>
    </citation>
    <scope>NUCLEOTIDE SEQUENCE [LARGE SCALE GENOMIC DNA]</scope>
    <source>
        <strain evidence="13 14">LX-B</strain>
    </source>
</reference>
<comment type="pathway">
    <text evidence="2 12">One-carbon metabolism; tetrahydrofolate interconversion.</text>
</comment>
<dbReference type="NCBIfam" id="TIGR00676">
    <property type="entry name" value="fadh2"/>
    <property type="match status" value="1"/>
</dbReference>
<name>A0A4R1RUL1_HYDET</name>
<dbReference type="PANTHER" id="PTHR45754:SF3">
    <property type="entry name" value="METHYLENETETRAHYDROFOLATE REDUCTASE (NADPH)"/>
    <property type="match status" value="1"/>
</dbReference>
<keyword evidence="8" id="KW-0520">NAD</keyword>
<keyword evidence="9" id="KW-0486">Methionine biosynthesis</keyword>
<keyword evidence="4" id="KW-0028">Amino-acid biosynthesis</keyword>
<dbReference type="GO" id="GO:0005829">
    <property type="term" value="C:cytosol"/>
    <property type="evidence" value="ECO:0007669"/>
    <property type="project" value="InterPro"/>
</dbReference>
<dbReference type="GO" id="GO:0009086">
    <property type="term" value="P:methionine biosynthetic process"/>
    <property type="evidence" value="ECO:0007669"/>
    <property type="project" value="UniProtKB-KW"/>
</dbReference>
<evidence type="ECO:0000256" key="5">
    <source>
        <dbReference type="ARBA" id="ARBA00022630"/>
    </source>
</evidence>
<keyword evidence="14" id="KW-1185">Reference proteome</keyword>
<evidence type="ECO:0000256" key="6">
    <source>
        <dbReference type="ARBA" id="ARBA00022827"/>
    </source>
</evidence>
<evidence type="ECO:0000313" key="14">
    <source>
        <dbReference type="Proteomes" id="UP000295008"/>
    </source>
</evidence>
<comment type="caution">
    <text evidence="13">The sequence shown here is derived from an EMBL/GenBank/DDBJ whole genome shotgun (WGS) entry which is preliminary data.</text>
</comment>
<keyword evidence="5 12" id="KW-0285">Flavoprotein</keyword>
<dbReference type="OrthoDB" id="9812555at2"/>
<evidence type="ECO:0000256" key="1">
    <source>
        <dbReference type="ARBA" id="ARBA00001974"/>
    </source>
</evidence>
<evidence type="ECO:0000256" key="12">
    <source>
        <dbReference type="RuleBase" id="RU003862"/>
    </source>
</evidence>
<dbReference type="AlphaFoldDB" id="A0A4R1RUL1"/>
<proteinExistence type="inferred from homology"/>
<dbReference type="CDD" id="cd00537">
    <property type="entry name" value="MTHFR"/>
    <property type="match status" value="1"/>
</dbReference>
<evidence type="ECO:0000256" key="7">
    <source>
        <dbReference type="ARBA" id="ARBA00023002"/>
    </source>
</evidence>
<evidence type="ECO:0000313" key="13">
    <source>
        <dbReference type="EMBL" id="TCL70064.1"/>
    </source>
</evidence>
<evidence type="ECO:0000256" key="2">
    <source>
        <dbReference type="ARBA" id="ARBA00004777"/>
    </source>
</evidence>
<organism evidence="13 14">
    <name type="scientific">Hydrogenispora ethanolica</name>
    <dbReference type="NCBI Taxonomy" id="1082276"/>
    <lineage>
        <taxon>Bacteria</taxon>
        <taxon>Bacillati</taxon>
        <taxon>Bacillota</taxon>
        <taxon>Hydrogenispora</taxon>
    </lineage>
</organism>
<evidence type="ECO:0000256" key="10">
    <source>
        <dbReference type="ARBA" id="ARBA00034478"/>
    </source>
</evidence>
<dbReference type="SUPFAM" id="SSF51730">
    <property type="entry name" value="FAD-linked oxidoreductase"/>
    <property type="match status" value="1"/>
</dbReference>
<comment type="pathway">
    <text evidence="10">Amino-acid biosynthesis; L-methionine biosynthesis via de novo pathway.</text>
</comment>
<evidence type="ECO:0000256" key="8">
    <source>
        <dbReference type="ARBA" id="ARBA00023027"/>
    </source>
</evidence>
<dbReference type="GO" id="GO:0071949">
    <property type="term" value="F:FAD binding"/>
    <property type="evidence" value="ECO:0007669"/>
    <property type="project" value="TreeGrafter"/>
</dbReference>
<dbReference type="Pfam" id="PF02219">
    <property type="entry name" value="MTHFR"/>
    <property type="match status" value="1"/>
</dbReference>
<evidence type="ECO:0000256" key="3">
    <source>
        <dbReference type="ARBA" id="ARBA00006743"/>
    </source>
</evidence>
<sequence>MRIADLYAKKKPVISLEIFPPNPDYPLETIYNTLEQLRDLNPDYISVTYGAGGANRARTVEIAAHIKQAYQIETMAHLTCVGHSPEEIDEMGARLQENQIENVLALRGDPPRGQSNVTFQPGHFRYAAELIRYLRQKSQFCIGAAAYAEGHVECQRWQDDWNYLREKVEAGVDFLVTQLYFDNRVFYNFKENLLRMGLNLPVAAGIMPVLESKQIRRMVYLSGASIPARLLQLLDKYADNPADFEKAGIEYAINQMNDLLANGVEGIHYYTMNRAEQTRKVFSGLAR</sequence>
<dbReference type="Gene3D" id="3.20.20.220">
    <property type="match status" value="1"/>
</dbReference>
<dbReference type="EMBL" id="SLUN01000010">
    <property type="protein sequence ID" value="TCL70064.1"/>
    <property type="molecule type" value="Genomic_DNA"/>
</dbReference>
<comment type="catalytic activity">
    <reaction evidence="11">
        <text>(6S)-5-methyl-5,6,7,8-tetrahydrofolate + NAD(+) = (6R)-5,10-methylene-5,6,7,8-tetrahydrofolate + NADH + H(+)</text>
        <dbReference type="Rhea" id="RHEA:19821"/>
        <dbReference type="ChEBI" id="CHEBI:15378"/>
        <dbReference type="ChEBI" id="CHEBI:15636"/>
        <dbReference type="ChEBI" id="CHEBI:18608"/>
        <dbReference type="ChEBI" id="CHEBI:57540"/>
        <dbReference type="ChEBI" id="CHEBI:57945"/>
        <dbReference type="EC" id="1.5.1.54"/>
    </reaction>
    <physiologicalReaction direction="right-to-left" evidence="11">
        <dbReference type="Rhea" id="RHEA:19823"/>
    </physiologicalReaction>
</comment>
<keyword evidence="7 12" id="KW-0560">Oxidoreductase</keyword>
<keyword evidence="6 12" id="KW-0274">FAD</keyword>
<protein>
    <recommendedName>
        <fullName evidence="12">Methylenetetrahydrofolate reductase</fullName>
        <ecNumber evidence="12">1.5.1.54</ecNumber>
    </recommendedName>
</protein>
<comment type="similarity">
    <text evidence="3 12">Belongs to the methylenetetrahydrofolate reductase family.</text>
</comment>
<dbReference type="RefSeq" id="WP_132014153.1">
    <property type="nucleotide sequence ID" value="NZ_SLUN01000010.1"/>
</dbReference>
<dbReference type="UniPathway" id="UPA00193"/>
<dbReference type="GO" id="GO:0106312">
    <property type="term" value="F:methylenetetrahydrofolate reductase (NADH) activity"/>
    <property type="evidence" value="ECO:0007669"/>
    <property type="project" value="UniProtKB-EC"/>
</dbReference>
<dbReference type="GO" id="GO:0035999">
    <property type="term" value="P:tetrahydrofolate interconversion"/>
    <property type="evidence" value="ECO:0007669"/>
    <property type="project" value="UniProtKB-UniPathway"/>
</dbReference>
<dbReference type="InterPro" id="IPR004620">
    <property type="entry name" value="MTHF_reductase_bac"/>
</dbReference>
<comment type="cofactor">
    <cofactor evidence="1 12">
        <name>FAD</name>
        <dbReference type="ChEBI" id="CHEBI:57692"/>
    </cofactor>
</comment>
<evidence type="ECO:0000256" key="9">
    <source>
        <dbReference type="ARBA" id="ARBA00023167"/>
    </source>
</evidence>
<dbReference type="InterPro" id="IPR029041">
    <property type="entry name" value="FAD-linked_oxidoreductase-like"/>
</dbReference>
<dbReference type="EC" id="1.5.1.54" evidence="12"/>
<gene>
    <name evidence="13" type="ORF">EDC14_101053</name>
</gene>
<accession>A0A4R1RUL1</accession>